<sequence length="68" mass="7641">MSFMQRLLGGRSASAANVDSSPKPQDTSLGLMHLKKLFTDFKQPSSDFTQKDQEDKLYKMLPIFCKVG</sequence>
<dbReference type="EMBL" id="JAIWYP010000002">
    <property type="protein sequence ID" value="KAH3872287.1"/>
    <property type="molecule type" value="Genomic_DNA"/>
</dbReference>
<dbReference type="AlphaFoldDB" id="A0A9D4M7E9"/>
<feature type="region of interest" description="Disordered" evidence="1">
    <location>
        <begin position="1"/>
        <end position="27"/>
    </location>
</feature>
<accession>A0A9D4M7E9</accession>
<reference evidence="2" key="1">
    <citation type="journal article" date="2019" name="bioRxiv">
        <title>The Genome of the Zebra Mussel, Dreissena polymorpha: A Resource for Invasive Species Research.</title>
        <authorList>
            <person name="McCartney M.A."/>
            <person name="Auch B."/>
            <person name="Kono T."/>
            <person name="Mallez S."/>
            <person name="Zhang Y."/>
            <person name="Obille A."/>
            <person name="Becker A."/>
            <person name="Abrahante J.E."/>
            <person name="Garbe J."/>
            <person name="Badalamenti J.P."/>
            <person name="Herman A."/>
            <person name="Mangelson H."/>
            <person name="Liachko I."/>
            <person name="Sullivan S."/>
            <person name="Sone E.D."/>
            <person name="Koren S."/>
            <person name="Silverstein K.A.T."/>
            <person name="Beckman K.B."/>
            <person name="Gohl D.M."/>
        </authorList>
    </citation>
    <scope>NUCLEOTIDE SEQUENCE</scope>
    <source>
        <strain evidence="2">Duluth1</strain>
        <tissue evidence="2">Whole animal</tissue>
    </source>
</reference>
<keyword evidence="3" id="KW-1185">Reference proteome</keyword>
<reference evidence="2" key="2">
    <citation type="submission" date="2020-11" db="EMBL/GenBank/DDBJ databases">
        <authorList>
            <person name="McCartney M.A."/>
            <person name="Auch B."/>
            <person name="Kono T."/>
            <person name="Mallez S."/>
            <person name="Becker A."/>
            <person name="Gohl D.M."/>
            <person name="Silverstein K.A.T."/>
            <person name="Koren S."/>
            <person name="Bechman K.B."/>
            <person name="Herman A."/>
            <person name="Abrahante J.E."/>
            <person name="Garbe J."/>
        </authorList>
    </citation>
    <scope>NUCLEOTIDE SEQUENCE</scope>
    <source>
        <strain evidence="2">Duluth1</strain>
        <tissue evidence="2">Whole animal</tissue>
    </source>
</reference>
<proteinExistence type="predicted"/>
<evidence type="ECO:0000256" key="1">
    <source>
        <dbReference type="SAM" id="MobiDB-lite"/>
    </source>
</evidence>
<gene>
    <name evidence="2" type="ORF">DPMN_035502</name>
</gene>
<feature type="compositionally biased region" description="Polar residues" evidence="1">
    <location>
        <begin position="14"/>
        <end position="27"/>
    </location>
</feature>
<name>A0A9D4M7E9_DREPO</name>
<protein>
    <submittedName>
        <fullName evidence="2">Uncharacterized protein</fullName>
    </submittedName>
</protein>
<evidence type="ECO:0000313" key="2">
    <source>
        <dbReference type="EMBL" id="KAH3872287.1"/>
    </source>
</evidence>
<comment type="caution">
    <text evidence="2">The sequence shown here is derived from an EMBL/GenBank/DDBJ whole genome shotgun (WGS) entry which is preliminary data.</text>
</comment>
<organism evidence="2 3">
    <name type="scientific">Dreissena polymorpha</name>
    <name type="common">Zebra mussel</name>
    <name type="synonym">Mytilus polymorpha</name>
    <dbReference type="NCBI Taxonomy" id="45954"/>
    <lineage>
        <taxon>Eukaryota</taxon>
        <taxon>Metazoa</taxon>
        <taxon>Spiralia</taxon>
        <taxon>Lophotrochozoa</taxon>
        <taxon>Mollusca</taxon>
        <taxon>Bivalvia</taxon>
        <taxon>Autobranchia</taxon>
        <taxon>Heteroconchia</taxon>
        <taxon>Euheterodonta</taxon>
        <taxon>Imparidentia</taxon>
        <taxon>Neoheterodontei</taxon>
        <taxon>Myida</taxon>
        <taxon>Dreissenoidea</taxon>
        <taxon>Dreissenidae</taxon>
        <taxon>Dreissena</taxon>
    </lineage>
</organism>
<dbReference type="Proteomes" id="UP000828390">
    <property type="component" value="Unassembled WGS sequence"/>
</dbReference>
<evidence type="ECO:0000313" key="3">
    <source>
        <dbReference type="Proteomes" id="UP000828390"/>
    </source>
</evidence>